<dbReference type="InterPro" id="IPR029063">
    <property type="entry name" value="SAM-dependent_MTases_sf"/>
</dbReference>
<dbReference type="KEGG" id="smam:Mal15_55400"/>
<gene>
    <name evidence="1" type="ORF">Mal15_55400</name>
</gene>
<dbReference type="EMBL" id="CP036264">
    <property type="protein sequence ID" value="QEG01464.1"/>
    <property type="molecule type" value="Genomic_DNA"/>
</dbReference>
<name>A0A5B9MKM5_9BACT</name>
<evidence type="ECO:0008006" key="3">
    <source>
        <dbReference type="Google" id="ProtNLM"/>
    </source>
</evidence>
<evidence type="ECO:0000313" key="1">
    <source>
        <dbReference type="EMBL" id="QEG01464.1"/>
    </source>
</evidence>
<dbReference type="SUPFAM" id="SSF53335">
    <property type="entry name" value="S-adenosyl-L-methionine-dependent methyltransferases"/>
    <property type="match status" value="1"/>
</dbReference>
<dbReference type="Proteomes" id="UP000321353">
    <property type="component" value="Chromosome"/>
</dbReference>
<proteinExistence type="predicted"/>
<sequence>MDLREIEIPVCWDAPPPKILRTIEIADRLRETLMSDACDSDIPALVNSNFYIAYHALKHVRDTGMGGDLSFCEWGSGLGVVTCIASQLGFNATGIEIEGSLCEFARTLADEAGVAAEFIQASYRDLRREGTLSEGRLSEGTLSEGTLSDGTLSGGTLSGAVVYVYPWPAEERFIESVFRDVTDAGSVLISYHGGTSLRARRKRS</sequence>
<keyword evidence="2" id="KW-1185">Reference proteome</keyword>
<accession>A0A5B9MKM5</accession>
<organism evidence="1 2">
    <name type="scientific">Stieleria maiorica</name>
    <dbReference type="NCBI Taxonomy" id="2795974"/>
    <lineage>
        <taxon>Bacteria</taxon>
        <taxon>Pseudomonadati</taxon>
        <taxon>Planctomycetota</taxon>
        <taxon>Planctomycetia</taxon>
        <taxon>Pirellulales</taxon>
        <taxon>Pirellulaceae</taxon>
        <taxon>Stieleria</taxon>
    </lineage>
</organism>
<reference evidence="1 2" key="1">
    <citation type="submission" date="2019-02" db="EMBL/GenBank/DDBJ databases">
        <title>Planctomycetal bacteria perform biofilm scaping via a novel small molecule.</title>
        <authorList>
            <person name="Jeske O."/>
            <person name="Boedeker C."/>
            <person name="Wiegand S."/>
            <person name="Breitling P."/>
            <person name="Kallscheuer N."/>
            <person name="Jogler M."/>
            <person name="Rohde M."/>
            <person name="Petersen J."/>
            <person name="Medema M.H."/>
            <person name="Surup F."/>
            <person name="Jogler C."/>
        </authorList>
    </citation>
    <scope>NUCLEOTIDE SEQUENCE [LARGE SCALE GENOMIC DNA]</scope>
    <source>
        <strain evidence="1 2">Mal15</strain>
    </source>
</reference>
<dbReference type="Gene3D" id="3.40.50.150">
    <property type="entry name" value="Vaccinia Virus protein VP39"/>
    <property type="match status" value="1"/>
</dbReference>
<dbReference type="AlphaFoldDB" id="A0A5B9MKM5"/>
<evidence type="ECO:0000313" key="2">
    <source>
        <dbReference type="Proteomes" id="UP000321353"/>
    </source>
</evidence>
<dbReference type="RefSeq" id="WP_167547070.1">
    <property type="nucleotide sequence ID" value="NZ_CP036264.1"/>
</dbReference>
<protein>
    <recommendedName>
        <fullName evidence="3">Methyltransferase domain protein</fullName>
    </recommendedName>
</protein>